<name>A0ABY2GQ92_9HYPO</name>
<dbReference type="EMBL" id="PPTA01000024">
    <property type="protein sequence ID" value="TFA98067.1"/>
    <property type="molecule type" value="Genomic_DNA"/>
</dbReference>
<evidence type="ECO:0000313" key="2">
    <source>
        <dbReference type="EMBL" id="TFA98067.1"/>
    </source>
</evidence>
<evidence type="ECO:0000313" key="3">
    <source>
        <dbReference type="Proteomes" id="UP001642720"/>
    </source>
</evidence>
<comment type="caution">
    <text evidence="2">The sequence shown here is derived from an EMBL/GenBank/DDBJ whole genome shotgun (WGS) entry which is preliminary data.</text>
</comment>
<proteinExistence type="predicted"/>
<dbReference type="RefSeq" id="XP_073554269.1">
    <property type="nucleotide sequence ID" value="XM_073707314.1"/>
</dbReference>
<sequence length="212" mass="24216">MQILRGEVPTLSDSSGHSSHVRRALDSNWSQLSPNQLHPWARRHCSAAAAAQSRHALAKRSCILCIRRHDEPEFRQPGEGLSVRRGEDASWAPGEGKLAFLCIVLDSRQLFLVRCEPDGWTDGLALEGIPDPGRTPEHTGSPLRRLRKMLVRSIYSAATSVLFRCLPLFFLCGWERTERERDDQKENKTTQTIRHILPETNHRSQKRQREPR</sequence>
<gene>
    <name evidence="2" type="ORF">CCMA1212_010262</name>
</gene>
<evidence type="ECO:0000256" key="1">
    <source>
        <dbReference type="SAM" id="MobiDB-lite"/>
    </source>
</evidence>
<feature type="compositionally biased region" description="Basic and acidic residues" evidence="1">
    <location>
        <begin position="196"/>
        <end position="212"/>
    </location>
</feature>
<keyword evidence="3" id="KW-1185">Reference proteome</keyword>
<accession>A0ABY2GQ92</accession>
<organism evidence="2 3">
    <name type="scientific">Trichoderma ghanense</name>
    <dbReference type="NCBI Taxonomy" id="65468"/>
    <lineage>
        <taxon>Eukaryota</taxon>
        <taxon>Fungi</taxon>
        <taxon>Dikarya</taxon>
        <taxon>Ascomycota</taxon>
        <taxon>Pezizomycotina</taxon>
        <taxon>Sordariomycetes</taxon>
        <taxon>Hypocreomycetidae</taxon>
        <taxon>Hypocreales</taxon>
        <taxon>Hypocreaceae</taxon>
        <taxon>Trichoderma</taxon>
    </lineage>
</organism>
<dbReference type="GeneID" id="300581764"/>
<reference evidence="2 3" key="1">
    <citation type="submission" date="2018-01" db="EMBL/GenBank/DDBJ databases">
        <title>Genome characterization of the sugarcane-associated fungus Trichoderma ghanense CCMA-1212 and their application in lignocelulose bioconversion.</title>
        <authorList>
            <person name="Steindorff A.S."/>
            <person name="Mendes T.D."/>
            <person name="Vilela E.S.D."/>
            <person name="Rodrigues D.S."/>
            <person name="Formighieri E.F."/>
            <person name="Melo I.S."/>
            <person name="Favaro L.C.L."/>
        </authorList>
    </citation>
    <scope>NUCLEOTIDE SEQUENCE [LARGE SCALE GENOMIC DNA]</scope>
    <source>
        <strain evidence="2 3">CCMA-1212</strain>
    </source>
</reference>
<feature type="region of interest" description="Disordered" evidence="1">
    <location>
        <begin position="180"/>
        <end position="212"/>
    </location>
</feature>
<dbReference type="Proteomes" id="UP001642720">
    <property type="component" value="Unassembled WGS sequence"/>
</dbReference>
<protein>
    <submittedName>
        <fullName evidence="2">Uncharacterized protein</fullName>
    </submittedName>
</protein>